<evidence type="ECO:0000256" key="2">
    <source>
        <dbReference type="ARBA" id="ARBA00022630"/>
    </source>
</evidence>
<dbReference type="Proteomes" id="UP000183376">
    <property type="component" value="Chromosome I"/>
</dbReference>
<dbReference type="PANTHER" id="PTHR10578:SF143">
    <property type="entry name" value="FMN-DEPENDENT ALPHA-HYDROXY ACID DEHYDROGENASE PB1A11.03"/>
    <property type="match status" value="1"/>
</dbReference>
<evidence type="ECO:0000256" key="1">
    <source>
        <dbReference type="ARBA" id="ARBA00001917"/>
    </source>
</evidence>
<evidence type="ECO:0000313" key="10">
    <source>
        <dbReference type="Proteomes" id="UP000183376"/>
    </source>
</evidence>
<feature type="binding site" evidence="7">
    <location>
        <begin position="313"/>
        <end position="317"/>
    </location>
    <ligand>
        <name>FMN</name>
        <dbReference type="ChEBI" id="CHEBI:58210"/>
    </ligand>
</feature>
<sequence>MGHFGDFQQEIYADTGEGLPITYDGLERAAESAMSAQAFAFVAGAAGTERTARANHSAFDRWRLVPRMLRDVSRRDLSTTLFGTPMAAPVLLAPVGLNSIVHDDAELAPAAAAAALGLVHVVSTCSTTPMEKIAGAEPEGRRWFQLYWPRTDELAKSLVTRAERAGYEAIVLTVDTSAVSWRPRDLGYRNLPFHSGQGIGNYLTDPVFRAGLAEPPESSEDALRAAIAEWSRQFGNPALTFADLARLKSWTSLPLVVKGICHAEDARAVVDAGADGIIVSNHGGRQVDGARAALDCLPDVVGALPGRIPVLFDSGIRCGADIMVALSLGASAVLVGRHWVYGLGIAGRQGVEHAMRCLLAEFDLMLALSGYADPAQLDRTSVVRES</sequence>
<dbReference type="PROSITE" id="PS00557">
    <property type="entry name" value="FMN_HYDROXY_ACID_DH_1"/>
    <property type="match status" value="1"/>
</dbReference>
<dbReference type="SUPFAM" id="SSF51395">
    <property type="entry name" value="FMN-linked oxidoreductases"/>
    <property type="match status" value="1"/>
</dbReference>
<accession>A0A1H0ABK0</accession>
<comment type="cofactor">
    <cofactor evidence="1">
        <name>FMN</name>
        <dbReference type="ChEBI" id="CHEBI:58210"/>
    </cofactor>
</comment>
<evidence type="ECO:0000256" key="5">
    <source>
        <dbReference type="ARBA" id="ARBA00024042"/>
    </source>
</evidence>
<dbReference type="RefSeq" id="WP_030428095.1">
    <property type="nucleotide sequence ID" value="NZ_JOEF01000003.1"/>
</dbReference>
<dbReference type="EMBL" id="LT629701">
    <property type="protein sequence ID" value="SDN31012.1"/>
    <property type="molecule type" value="Genomic_DNA"/>
</dbReference>
<evidence type="ECO:0000256" key="3">
    <source>
        <dbReference type="ARBA" id="ARBA00022643"/>
    </source>
</evidence>
<feature type="binding site" evidence="7">
    <location>
        <position position="123"/>
    </location>
    <ligand>
        <name>FMN</name>
        <dbReference type="ChEBI" id="CHEBI:58210"/>
    </ligand>
</feature>
<dbReference type="InterPro" id="IPR008259">
    <property type="entry name" value="FMN_hydac_DH_AS"/>
</dbReference>
<evidence type="ECO:0000259" key="8">
    <source>
        <dbReference type="PROSITE" id="PS51349"/>
    </source>
</evidence>
<dbReference type="InterPro" id="IPR012133">
    <property type="entry name" value="Alpha-hydoxy_acid_DH_FMN"/>
</dbReference>
<keyword evidence="9" id="KW-0413">Isomerase</keyword>
<name>A0A1H0ABK0_ALLAB</name>
<feature type="binding site" evidence="7">
    <location>
        <position position="173"/>
    </location>
    <ligand>
        <name>FMN</name>
        <dbReference type="ChEBI" id="CHEBI:58210"/>
    </ligand>
</feature>
<dbReference type="GO" id="GO:0016853">
    <property type="term" value="F:isomerase activity"/>
    <property type="evidence" value="ECO:0007669"/>
    <property type="project" value="UniProtKB-KW"/>
</dbReference>
<evidence type="ECO:0000313" key="9">
    <source>
        <dbReference type="EMBL" id="SDN31012.1"/>
    </source>
</evidence>
<dbReference type="eggNOG" id="COG1304">
    <property type="taxonomic scope" value="Bacteria"/>
</dbReference>
<evidence type="ECO:0000256" key="6">
    <source>
        <dbReference type="PIRSR" id="PIRSR000138-1"/>
    </source>
</evidence>
<dbReference type="FunFam" id="3.20.20.70:FF:000029">
    <property type="entry name" value="L-lactate dehydrogenase"/>
    <property type="match status" value="1"/>
</dbReference>
<keyword evidence="4" id="KW-0560">Oxidoreductase</keyword>
<feature type="binding site" evidence="7">
    <location>
        <position position="258"/>
    </location>
    <ligand>
        <name>FMN</name>
        <dbReference type="ChEBI" id="CHEBI:58210"/>
    </ligand>
</feature>
<feature type="binding site" evidence="7">
    <location>
        <begin position="94"/>
        <end position="96"/>
    </location>
    <ligand>
        <name>FMN</name>
        <dbReference type="ChEBI" id="CHEBI:58210"/>
    </ligand>
</feature>
<proteinExistence type="inferred from homology"/>
<feature type="binding site" evidence="7">
    <location>
        <position position="285"/>
    </location>
    <ligand>
        <name>glyoxylate</name>
        <dbReference type="ChEBI" id="CHEBI:36655"/>
    </ligand>
</feature>
<evidence type="ECO:0000256" key="7">
    <source>
        <dbReference type="PIRSR" id="PIRSR000138-2"/>
    </source>
</evidence>
<dbReference type="PROSITE" id="PS51349">
    <property type="entry name" value="FMN_HYDROXY_ACID_DH_2"/>
    <property type="match status" value="1"/>
</dbReference>
<dbReference type="InterPro" id="IPR013785">
    <property type="entry name" value="Aldolase_TIM"/>
</dbReference>
<feature type="domain" description="FMN hydroxy acid dehydrogenase" evidence="8">
    <location>
        <begin position="15"/>
        <end position="386"/>
    </location>
</feature>
<evidence type="ECO:0000256" key="4">
    <source>
        <dbReference type="ARBA" id="ARBA00023002"/>
    </source>
</evidence>
<organism evidence="9 10">
    <name type="scientific">Allokutzneria albata</name>
    <name type="common">Kibdelosporangium albatum</name>
    <dbReference type="NCBI Taxonomy" id="211114"/>
    <lineage>
        <taxon>Bacteria</taxon>
        <taxon>Bacillati</taxon>
        <taxon>Actinomycetota</taxon>
        <taxon>Actinomycetes</taxon>
        <taxon>Pseudonocardiales</taxon>
        <taxon>Pseudonocardiaceae</taxon>
        <taxon>Allokutzneria</taxon>
    </lineage>
</organism>
<dbReference type="Pfam" id="PF01070">
    <property type="entry name" value="FMN_dh"/>
    <property type="match status" value="1"/>
</dbReference>
<keyword evidence="3 7" id="KW-0288">FMN</keyword>
<dbReference type="InterPro" id="IPR000262">
    <property type="entry name" value="FMN-dep_DH"/>
</dbReference>
<dbReference type="GO" id="GO:0016614">
    <property type="term" value="F:oxidoreductase activity, acting on CH-OH group of donors"/>
    <property type="evidence" value="ECO:0007669"/>
    <property type="project" value="UniProtKB-ARBA"/>
</dbReference>
<gene>
    <name evidence="9" type="ORF">SAMN04489726_5987</name>
</gene>
<feature type="binding site" evidence="7">
    <location>
        <position position="282"/>
    </location>
    <ligand>
        <name>glyoxylate</name>
        <dbReference type="ChEBI" id="CHEBI:36655"/>
    </ligand>
</feature>
<dbReference type="GO" id="GO:0010181">
    <property type="term" value="F:FMN binding"/>
    <property type="evidence" value="ECO:0007669"/>
    <property type="project" value="InterPro"/>
</dbReference>
<feature type="binding site" evidence="7">
    <location>
        <position position="182"/>
    </location>
    <ligand>
        <name>glyoxylate</name>
        <dbReference type="ChEBI" id="CHEBI:36655"/>
    </ligand>
</feature>
<dbReference type="STRING" id="211114.SAMN04489726_5987"/>
<feature type="active site" description="Proton acceptor" evidence="6">
    <location>
        <position position="282"/>
    </location>
</feature>
<dbReference type="AlphaFoldDB" id="A0A1H0ABK0"/>
<dbReference type="PIRSF" id="PIRSF000138">
    <property type="entry name" value="Al-hdrx_acd_dh"/>
    <property type="match status" value="1"/>
</dbReference>
<comment type="similarity">
    <text evidence="5">Belongs to the FMN-dependent alpha-hydroxy acid dehydrogenase family.</text>
</comment>
<dbReference type="PANTHER" id="PTHR10578">
    <property type="entry name" value="S -2-HYDROXY-ACID OXIDASE-RELATED"/>
    <property type="match status" value="1"/>
</dbReference>
<dbReference type="Gene3D" id="3.20.20.70">
    <property type="entry name" value="Aldolase class I"/>
    <property type="match status" value="1"/>
</dbReference>
<feature type="binding site" evidence="7">
    <location>
        <position position="145"/>
    </location>
    <ligand>
        <name>FMN</name>
        <dbReference type="ChEBI" id="CHEBI:58210"/>
    </ligand>
</feature>
<keyword evidence="10" id="KW-1185">Reference proteome</keyword>
<keyword evidence="2 7" id="KW-0285">Flavoprotein</keyword>
<feature type="binding site" evidence="7">
    <location>
        <position position="147"/>
    </location>
    <ligand>
        <name>glyoxylate</name>
        <dbReference type="ChEBI" id="CHEBI:36655"/>
    </ligand>
</feature>
<protein>
    <submittedName>
        <fullName evidence="9">FMN-dependent dehydrogenase, includes L-lactate dehydrogenase and type II isopentenyl diphosphate isomerase</fullName>
    </submittedName>
</protein>
<dbReference type="InterPro" id="IPR037396">
    <property type="entry name" value="FMN_HAD"/>
</dbReference>
<reference evidence="9 10" key="1">
    <citation type="submission" date="2016-10" db="EMBL/GenBank/DDBJ databases">
        <authorList>
            <person name="de Groot N.N."/>
        </authorList>
    </citation>
    <scope>NUCLEOTIDE SEQUENCE [LARGE SCALE GENOMIC DNA]</scope>
    <source>
        <strain evidence="9 10">DSM 44149</strain>
    </source>
</reference>
<feature type="binding site" evidence="7">
    <location>
        <begin position="336"/>
        <end position="337"/>
    </location>
    <ligand>
        <name>FMN</name>
        <dbReference type="ChEBI" id="CHEBI:58210"/>
    </ligand>
</feature>
<feature type="binding site" evidence="7">
    <location>
        <position position="280"/>
    </location>
    <ligand>
        <name>FMN</name>
        <dbReference type="ChEBI" id="CHEBI:58210"/>
    </ligand>
</feature>